<feature type="region of interest" description="Disordered" evidence="2">
    <location>
        <begin position="622"/>
        <end position="660"/>
    </location>
</feature>
<dbReference type="EMBL" id="DF977448">
    <property type="protein sequence ID" value="GAP86064.1"/>
    <property type="molecule type" value="Genomic_DNA"/>
</dbReference>
<keyword evidence="3" id="KW-1133">Transmembrane helix</keyword>
<dbReference type="OrthoDB" id="2373987at2759"/>
<feature type="transmembrane region" description="Helical" evidence="3">
    <location>
        <begin position="503"/>
        <end position="525"/>
    </location>
</feature>
<keyword evidence="3" id="KW-0812">Transmembrane</keyword>
<dbReference type="OMA" id="FPRIAFN"/>
<feature type="transmembrane region" description="Helical" evidence="3">
    <location>
        <begin position="292"/>
        <end position="310"/>
    </location>
</feature>
<feature type="domain" description="YVC1 N-terminal linker helical" evidence="4">
    <location>
        <begin position="51"/>
        <end position="235"/>
    </location>
</feature>
<keyword evidence="7" id="KW-1185">Reference proteome</keyword>
<dbReference type="InterPro" id="IPR056336">
    <property type="entry name" value="YVC1_C"/>
</dbReference>
<dbReference type="PANTHER" id="PTHR35859">
    <property type="entry name" value="NONSELECTIVE CATION CHANNEL PROTEIN"/>
    <property type="match status" value="1"/>
</dbReference>
<feature type="transmembrane region" description="Helical" evidence="3">
    <location>
        <begin position="390"/>
        <end position="412"/>
    </location>
</feature>
<dbReference type="InterPro" id="IPR056337">
    <property type="entry name" value="LHD_YVC1"/>
</dbReference>
<evidence type="ECO:0000259" key="4">
    <source>
        <dbReference type="Pfam" id="PF23190"/>
    </source>
</evidence>
<sequence>MTDRTRRTVRVQNAERRPLLSRAGYSHAAEEGSSFSCVPNAHSDLPVYTTIHRIRRDVISIVEDYLTFEQLGDLRLNVAVLRPLVDKLYELYDISIVYCLLVNRSQFLHEQEHMSNRQNVHYTRAMLCEVVATRILRRFGEDNPGSGGLLLLAKILVAGFEPFQNAPEEVRREASLNSTFSHHRTLPALEIAILTGSRHFLSSTYCKTVVDAIYIGQIVYTPSTFLNLIPDQYKRKPISLYQPHKEPLLNQYRLIVPRTRNAMEVIQFIVLLFLYLLSMLERNPNHFGVYELAFAIYAFGWALDQFATILEHGWSVYTQNLWSFLDVMFIIIYWVYLILRIHGWRTSSPSGQQALDVLAMGAPVLIPRLAFNLLSGNVVFLSLRAMMADFALLTGLAGWCFFGFWLSMVWLAEGRHDPITIGKWMLWIWFGLDGTGVSESVDFHWVLGPILMITFAFLGNTLFLTILVSMLTNTFSNVVANATAEVHFRKAVLTLEGVKSDAIFAYHPPFNVIALFMLVPMKFLVSPRWFHKIHVATVRTINLPVLLFIAVLERRLLWSEYAGEAESRQKRRHRGKGRFWEKWRITSHSDIQTVFDIPLPDFVEGDIAVDDELTHHMIRRQFLRHQGSAQEQTRNRETNDEANKDPPTKTSSRRDSLAPYGMLPEQVRSMLSEAEQAEDLTTRLTNLERTSSRIEEMLGKMCSGVVRATGGGES</sequence>
<keyword evidence="1" id="KW-0175">Coiled coil</keyword>
<feature type="transmembrane region" description="Helical" evidence="3">
    <location>
        <begin position="359"/>
        <end position="383"/>
    </location>
</feature>
<evidence type="ECO:0000259" key="5">
    <source>
        <dbReference type="Pfam" id="PF23317"/>
    </source>
</evidence>
<dbReference type="AlphaFoldDB" id="A0A1W2TDJ5"/>
<evidence type="ECO:0000313" key="7">
    <source>
        <dbReference type="Proteomes" id="UP000054516"/>
    </source>
</evidence>
<evidence type="ECO:0000256" key="2">
    <source>
        <dbReference type="SAM" id="MobiDB-lite"/>
    </source>
</evidence>
<feature type="transmembrane region" description="Helical" evidence="3">
    <location>
        <begin position="450"/>
        <end position="471"/>
    </location>
</feature>
<protein>
    <submittedName>
        <fullName evidence="6">Putative nonselective cation channel</fullName>
    </submittedName>
</protein>
<feature type="compositionally biased region" description="Basic and acidic residues" evidence="2">
    <location>
        <begin position="633"/>
        <end position="656"/>
    </location>
</feature>
<feature type="transmembrane region" description="Helical" evidence="3">
    <location>
        <begin position="262"/>
        <end position="280"/>
    </location>
</feature>
<accession>A0A1W2TDJ5</accession>
<feature type="coiled-coil region" evidence="1">
    <location>
        <begin position="670"/>
        <end position="697"/>
    </location>
</feature>
<proteinExistence type="predicted"/>
<dbReference type="STRING" id="77044.A0A1W2TDJ5"/>
<dbReference type="PANTHER" id="PTHR35859:SF1">
    <property type="entry name" value="NONSELECTIVE CATION CHANNEL PROTEIN"/>
    <property type="match status" value="1"/>
</dbReference>
<evidence type="ECO:0000256" key="3">
    <source>
        <dbReference type="SAM" id="Phobius"/>
    </source>
</evidence>
<dbReference type="Pfam" id="PF23317">
    <property type="entry name" value="YVC1_C"/>
    <property type="match status" value="1"/>
</dbReference>
<dbReference type="Pfam" id="PF23190">
    <property type="entry name" value="LHD_TRPY1"/>
    <property type="match status" value="1"/>
</dbReference>
<reference evidence="6" key="1">
    <citation type="submission" date="2016-03" db="EMBL/GenBank/DDBJ databases">
        <title>Draft genome sequence of Rosellinia necatrix.</title>
        <authorList>
            <person name="Kanematsu S."/>
        </authorList>
    </citation>
    <scope>NUCLEOTIDE SEQUENCE [LARGE SCALE GENOMIC DNA]</scope>
    <source>
        <strain evidence="6">W97</strain>
    </source>
</reference>
<evidence type="ECO:0000313" key="6">
    <source>
        <dbReference type="EMBL" id="GAP86064.1"/>
    </source>
</evidence>
<dbReference type="InterPro" id="IPR052971">
    <property type="entry name" value="TRP_calcium_channel"/>
</dbReference>
<evidence type="ECO:0000256" key="1">
    <source>
        <dbReference type="SAM" id="Coils"/>
    </source>
</evidence>
<gene>
    <name evidence="6" type="ORF">SAMD00023353_0301870</name>
</gene>
<feature type="transmembrane region" description="Helical" evidence="3">
    <location>
        <begin position="322"/>
        <end position="339"/>
    </location>
</feature>
<keyword evidence="3" id="KW-0472">Membrane</keyword>
<name>A0A1W2TDJ5_ROSNE</name>
<feature type="domain" description="Calcium channel YVC1-like C-terminal transmembrane" evidence="5">
    <location>
        <begin position="268"/>
        <end position="559"/>
    </location>
</feature>
<dbReference type="Proteomes" id="UP000054516">
    <property type="component" value="Unassembled WGS sequence"/>
</dbReference>
<organism evidence="6">
    <name type="scientific">Rosellinia necatrix</name>
    <name type="common">White root-rot fungus</name>
    <dbReference type="NCBI Taxonomy" id="77044"/>
    <lineage>
        <taxon>Eukaryota</taxon>
        <taxon>Fungi</taxon>
        <taxon>Dikarya</taxon>
        <taxon>Ascomycota</taxon>
        <taxon>Pezizomycotina</taxon>
        <taxon>Sordariomycetes</taxon>
        <taxon>Xylariomycetidae</taxon>
        <taxon>Xylariales</taxon>
        <taxon>Xylariaceae</taxon>
        <taxon>Rosellinia</taxon>
    </lineage>
</organism>